<feature type="transmembrane region" description="Helical" evidence="1">
    <location>
        <begin position="6"/>
        <end position="26"/>
    </location>
</feature>
<evidence type="ECO:0000256" key="1">
    <source>
        <dbReference type="SAM" id="Phobius"/>
    </source>
</evidence>
<accession>A0ABV5Y1Z0</accession>
<evidence type="ECO:0000313" key="3">
    <source>
        <dbReference type="Proteomes" id="UP001589702"/>
    </source>
</evidence>
<keyword evidence="3" id="KW-1185">Reference proteome</keyword>
<name>A0ABV5Y1Z0_ARTRM</name>
<gene>
    <name evidence="2" type="ORF">ACFFP1_16030</name>
</gene>
<sequence length="139" mass="16178">MATVGQFYWPSVGIFVAAYGQFFMAANKSEEGPLEYVFRGGFEIPGRFRIQGPRVILTMSPSQLEFRPRSRWWARHLGPWRLERSAVRELYPGRPHPFYSWGRVNFLAKENMPWTFLAEWPEGVVGAAEELGYPVRHQK</sequence>
<comment type="caution">
    <text evidence="2">The sequence shown here is derived from an EMBL/GenBank/DDBJ whole genome shotgun (WGS) entry which is preliminary data.</text>
</comment>
<dbReference type="EMBL" id="JBHMBC010000025">
    <property type="protein sequence ID" value="MFB9821006.1"/>
    <property type="molecule type" value="Genomic_DNA"/>
</dbReference>
<dbReference type="Proteomes" id="UP001589702">
    <property type="component" value="Unassembled WGS sequence"/>
</dbReference>
<dbReference type="RefSeq" id="WP_234751672.1">
    <property type="nucleotide sequence ID" value="NZ_BAAAWN010000001.1"/>
</dbReference>
<keyword evidence="1" id="KW-1133">Transmembrane helix</keyword>
<organism evidence="2 3">
    <name type="scientific">Arthrobacter ramosus</name>
    <dbReference type="NCBI Taxonomy" id="1672"/>
    <lineage>
        <taxon>Bacteria</taxon>
        <taxon>Bacillati</taxon>
        <taxon>Actinomycetota</taxon>
        <taxon>Actinomycetes</taxon>
        <taxon>Micrococcales</taxon>
        <taxon>Micrococcaceae</taxon>
        <taxon>Arthrobacter</taxon>
    </lineage>
</organism>
<evidence type="ECO:0000313" key="2">
    <source>
        <dbReference type="EMBL" id="MFB9821006.1"/>
    </source>
</evidence>
<reference evidence="2 3" key="1">
    <citation type="submission" date="2024-09" db="EMBL/GenBank/DDBJ databases">
        <authorList>
            <person name="Sun Q."/>
            <person name="Mori K."/>
        </authorList>
    </citation>
    <scope>NUCLEOTIDE SEQUENCE [LARGE SCALE GENOMIC DNA]</scope>
    <source>
        <strain evidence="2 3">JCM 1334</strain>
    </source>
</reference>
<protein>
    <submittedName>
        <fullName evidence="2">Uncharacterized protein</fullName>
    </submittedName>
</protein>
<proteinExistence type="predicted"/>
<keyword evidence="1" id="KW-0812">Transmembrane</keyword>
<keyword evidence="1" id="KW-0472">Membrane</keyword>